<dbReference type="EMBL" id="BGPR01067578">
    <property type="protein sequence ID" value="GBO41771.1"/>
    <property type="molecule type" value="Genomic_DNA"/>
</dbReference>
<dbReference type="Proteomes" id="UP000499080">
    <property type="component" value="Unassembled WGS sequence"/>
</dbReference>
<dbReference type="AlphaFoldDB" id="A0A4Y2WX08"/>
<name>A0A4Y2WX08_ARAVE</name>
<comment type="caution">
    <text evidence="1">The sequence shown here is derived from an EMBL/GenBank/DDBJ whole genome shotgun (WGS) entry which is preliminary data.</text>
</comment>
<evidence type="ECO:0000313" key="1">
    <source>
        <dbReference type="EMBL" id="GBO41771.1"/>
    </source>
</evidence>
<sequence>MIQTRRIRKKKKGSFEGRGDSEIASEISAVGGPIFPANRSPFSSALREGYSRGWSDGVNDHPCWESTIRVASSQKYPVLKRLEEKSLLGIKELGAVFSELCFP</sequence>
<keyword evidence="2" id="KW-1185">Reference proteome</keyword>
<evidence type="ECO:0000313" key="2">
    <source>
        <dbReference type="Proteomes" id="UP000499080"/>
    </source>
</evidence>
<proteinExistence type="predicted"/>
<gene>
    <name evidence="1" type="ORF">AVEN_23951_1</name>
</gene>
<protein>
    <submittedName>
        <fullName evidence="1">Uncharacterized protein</fullName>
    </submittedName>
</protein>
<reference evidence="1 2" key="1">
    <citation type="journal article" date="2019" name="Sci. Rep.">
        <title>Orb-weaving spider Araneus ventricosus genome elucidates the spidroin gene catalogue.</title>
        <authorList>
            <person name="Kono N."/>
            <person name="Nakamura H."/>
            <person name="Ohtoshi R."/>
            <person name="Moran D.A.P."/>
            <person name="Shinohara A."/>
            <person name="Yoshida Y."/>
            <person name="Fujiwara M."/>
            <person name="Mori M."/>
            <person name="Tomita M."/>
            <person name="Arakawa K."/>
        </authorList>
    </citation>
    <scope>NUCLEOTIDE SEQUENCE [LARGE SCALE GENOMIC DNA]</scope>
</reference>
<dbReference type="OrthoDB" id="29853at2759"/>
<accession>A0A4Y2WX08</accession>
<organism evidence="1 2">
    <name type="scientific">Araneus ventricosus</name>
    <name type="common">Orbweaver spider</name>
    <name type="synonym">Epeira ventricosa</name>
    <dbReference type="NCBI Taxonomy" id="182803"/>
    <lineage>
        <taxon>Eukaryota</taxon>
        <taxon>Metazoa</taxon>
        <taxon>Ecdysozoa</taxon>
        <taxon>Arthropoda</taxon>
        <taxon>Chelicerata</taxon>
        <taxon>Arachnida</taxon>
        <taxon>Araneae</taxon>
        <taxon>Araneomorphae</taxon>
        <taxon>Entelegynae</taxon>
        <taxon>Araneoidea</taxon>
        <taxon>Araneidae</taxon>
        <taxon>Araneus</taxon>
    </lineage>
</organism>